<dbReference type="InterPro" id="IPR008925">
    <property type="entry name" value="aa_tRNA-synth_I_cd-bd_sf"/>
</dbReference>
<dbReference type="PANTHER" id="PTHR43311:SF2">
    <property type="entry name" value="GLUTAMATE--TRNA LIGASE, MITOCHONDRIAL-RELATED"/>
    <property type="match status" value="1"/>
</dbReference>
<dbReference type="GO" id="GO:0008270">
    <property type="term" value="F:zinc ion binding"/>
    <property type="evidence" value="ECO:0007669"/>
    <property type="project" value="UniProtKB-UniRule"/>
</dbReference>
<feature type="domain" description="Aminoacyl-tRNA synthetase class I anticodon-binding" evidence="12">
    <location>
        <begin position="323"/>
        <end position="459"/>
    </location>
</feature>
<evidence type="ECO:0000256" key="1">
    <source>
        <dbReference type="ARBA" id="ARBA00004496"/>
    </source>
</evidence>
<evidence type="ECO:0000256" key="3">
    <source>
        <dbReference type="ARBA" id="ARBA00011245"/>
    </source>
</evidence>
<feature type="domain" description="Glutamyl/glutaminyl-tRNA synthetase class Ib catalytic" evidence="11">
    <location>
        <begin position="2"/>
        <end position="303"/>
    </location>
</feature>
<evidence type="ECO:0000256" key="8">
    <source>
        <dbReference type="ARBA" id="ARBA00022917"/>
    </source>
</evidence>
<comment type="function">
    <text evidence="10">Catalyzes the attachment of glutamate to tRNA(Glu) in a two-step reaction: glutamate is first activated by ATP to form Glu-AMP and then transferred to the acceptor end of tRNA(Glu).</text>
</comment>
<reference evidence="13 14" key="1">
    <citation type="submission" date="2019-03" db="EMBL/GenBank/DDBJ databases">
        <title>Genomic Encyclopedia of Type Strains, Phase IV (KMG-IV): sequencing the most valuable type-strain genomes for metagenomic binning, comparative biology and taxonomic classification.</title>
        <authorList>
            <person name="Goeker M."/>
        </authorList>
    </citation>
    <scope>NUCLEOTIDE SEQUENCE [LARGE SCALE GENOMIC DNA]</scope>
    <source>
        <strain evidence="13 14">DSM 25488</strain>
    </source>
</reference>
<dbReference type="InterPro" id="IPR020058">
    <property type="entry name" value="Glu/Gln-tRNA-synth_Ib_cat-dom"/>
</dbReference>
<name>A0A4R6XN49_9GAMM</name>
<evidence type="ECO:0000259" key="12">
    <source>
        <dbReference type="Pfam" id="PF19269"/>
    </source>
</evidence>
<dbReference type="InterPro" id="IPR004527">
    <property type="entry name" value="Glu-tRNA-ligase_bac/mito"/>
</dbReference>
<keyword evidence="9 10" id="KW-0030">Aminoacyl-tRNA synthetase</keyword>
<dbReference type="Pfam" id="PF19269">
    <property type="entry name" value="Anticodon_2"/>
    <property type="match status" value="1"/>
</dbReference>
<evidence type="ECO:0000259" key="11">
    <source>
        <dbReference type="Pfam" id="PF00749"/>
    </source>
</evidence>
<accession>A0A4R6XN49</accession>
<dbReference type="Pfam" id="PF00749">
    <property type="entry name" value="tRNA-synt_1c"/>
    <property type="match status" value="1"/>
</dbReference>
<feature type="binding site" evidence="10">
    <location>
        <position position="98"/>
    </location>
    <ligand>
        <name>Zn(2+)</name>
        <dbReference type="ChEBI" id="CHEBI:29105"/>
    </ligand>
</feature>
<dbReference type="InterPro" id="IPR001412">
    <property type="entry name" value="aa-tRNA-synth_I_CS"/>
</dbReference>
<feature type="binding site" evidence="10">
    <location>
        <position position="100"/>
    </location>
    <ligand>
        <name>Zn(2+)</name>
        <dbReference type="ChEBI" id="CHEBI:29105"/>
    </ligand>
</feature>
<evidence type="ECO:0000256" key="2">
    <source>
        <dbReference type="ARBA" id="ARBA00007894"/>
    </source>
</evidence>
<dbReference type="InterPro" id="IPR014729">
    <property type="entry name" value="Rossmann-like_a/b/a_fold"/>
</dbReference>
<dbReference type="InterPro" id="IPR033910">
    <property type="entry name" value="GluRS_core"/>
</dbReference>
<organism evidence="13 14">
    <name type="scientific">Marinicella litoralis</name>
    <dbReference type="NCBI Taxonomy" id="644220"/>
    <lineage>
        <taxon>Bacteria</taxon>
        <taxon>Pseudomonadati</taxon>
        <taxon>Pseudomonadota</taxon>
        <taxon>Gammaproteobacteria</taxon>
        <taxon>Lysobacterales</taxon>
        <taxon>Marinicellaceae</taxon>
        <taxon>Marinicella</taxon>
    </lineage>
</organism>
<dbReference type="NCBIfam" id="NF004314">
    <property type="entry name" value="PRK05710.1-3"/>
    <property type="match status" value="1"/>
</dbReference>
<dbReference type="Gene3D" id="1.10.10.350">
    <property type="match status" value="1"/>
</dbReference>
<evidence type="ECO:0000313" key="13">
    <source>
        <dbReference type="EMBL" id="TDR19364.1"/>
    </source>
</evidence>
<keyword evidence="6 10" id="KW-0547">Nucleotide-binding</keyword>
<dbReference type="PANTHER" id="PTHR43311">
    <property type="entry name" value="GLUTAMATE--TRNA LIGASE"/>
    <property type="match status" value="1"/>
</dbReference>
<protein>
    <recommendedName>
        <fullName evidence="10">Glutamate--tRNA ligase</fullName>
        <ecNumber evidence="10">6.1.1.17</ecNumber>
    </recommendedName>
    <alternativeName>
        <fullName evidence="10">Glutamyl-tRNA synthetase</fullName>
        <shortName evidence="10">GluRS</shortName>
    </alternativeName>
</protein>
<feature type="binding site" evidence="10">
    <location>
        <position position="127"/>
    </location>
    <ligand>
        <name>Zn(2+)</name>
        <dbReference type="ChEBI" id="CHEBI:29105"/>
    </ligand>
</feature>
<dbReference type="GO" id="GO:0005524">
    <property type="term" value="F:ATP binding"/>
    <property type="evidence" value="ECO:0007669"/>
    <property type="project" value="UniProtKB-UniRule"/>
</dbReference>
<dbReference type="GO" id="GO:0005829">
    <property type="term" value="C:cytosol"/>
    <property type="evidence" value="ECO:0007669"/>
    <property type="project" value="TreeGrafter"/>
</dbReference>
<evidence type="ECO:0000256" key="10">
    <source>
        <dbReference type="HAMAP-Rule" id="MF_00022"/>
    </source>
</evidence>
<dbReference type="RefSeq" id="WP_099020259.1">
    <property type="nucleotide sequence ID" value="NZ_NIHB01000007.1"/>
</dbReference>
<evidence type="ECO:0000256" key="4">
    <source>
        <dbReference type="ARBA" id="ARBA00022490"/>
    </source>
</evidence>
<gene>
    <name evidence="10" type="primary">gltX</name>
    <name evidence="13" type="ORF">C8D91_1913</name>
</gene>
<feature type="short sequence motif" description="'KMSKS' region" evidence="10">
    <location>
        <begin position="235"/>
        <end position="239"/>
    </location>
</feature>
<proteinExistence type="inferred from homology"/>
<dbReference type="InterPro" id="IPR000924">
    <property type="entry name" value="Glu/Gln-tRNA-synth"/>
</dbReference>
<dbReference type="GO" id="GO:0006424">
    <property type="term" value="P:glutamyl-tRNA aminoacylation"/>
    <property type="evidence" value="ECO:0007669"/>
    <property type="project" value="UniProtKB-UniRule"/>
</dbReference>
<comment type="subcellular location">
    <subcellularLocation>
        <location evidence="1 10">Cytoplasm</location>
    </subcellularLocation>
</comment>
<comment type="catalytic activity">
    <reaction evidence="10">
        <text>tRNA(Glu) + L-glutamate + ATP = L-glutamyl-tRNA(Glu) + AMP + diphosphate</text>
        <dbReference type="Rhea" id="RHEA:23540"/>
        <dbReference type="Rhea" id="RHEA-COMP:9663"/>
        <dbReference type="Rhea" id="RHEA-COMP:9680"/>
        <dbReference type="ChEBI" id="CHEBI:29985"/>
        <dbReference type="ChEBI" id="CHEBI:30616"/>
        <dbReference type="ChEBI" id="CHEBI:33019"/>
        <dbReference type="ChEBI" id="CHEBI:78442"/>
        <dbReference type="ChEBI" id="CHEBI:78520"/>
        <dbReference type="ChEBI" id="CHEBI:456215"/>
        <dbReference type="EC" id="6.1.1.17"/>
    </reaction>
</comment>
<comment type="caution">
    <text evidence="13">The sequence shown here is derived from an EMBL/GenBank/DDBJ whole genome shotgun (WGS) entry which is preliminary data.</text>
</comment>
<dbReference type="NCBIfam" id="TIGR00464">
    <property type="entry name" value="gltX_bact"/>
    <property type="match status" value="1"/>
</dbReference>
<keyword evidence="8 10" id="KW-0648">Protein biosynthesis</keyword>
<feature type="binding site" evidence="10">
    <location>
        <position position="238"/>
    </location>
    <ligand>
        <name>ATP</name>
        <dbReference type="ChEBI" id="CHEBI:30616"/>
    </ligand>
</feature>
<evidence type="ECO:0000256" key="6">
    <source>
        <dbReference type="ARBA" id="ARBA00022741"/>
    </source>
</evidence>
<keyword evidence="10" id="KW-0479">Metal-binding</keyword>
<keyword evidence="4 10" id="KW-0963">Cytoplasm</keyword>
<keyword evidence="14" id="KW-1185">Reference proteome</keyword>
<evidence type="ECO:0000313" key="14">
    <source>
        <dbReference type="Proteomes" id="UP000295724"/>
    </source>
</evidence>
<keyword evidence="7 10" id="KW-0067">ATP-binding</keyword>
<evidence type="ECO:0000256" key="5">
    <source>
        <dbReference type="ARBA" id="ARBA00022598"/>
    </source>
</evidence>
<dbReference type="InterPro" id="IPR049940">
    <property type="entry name" value="GluQ/Sye"/>
</dbReference>
<feature type="short sequence motif" description="'HIGH' region" evidence="10">
    <location>
        <begin position="9"/>
        <end position="19"/>
    </location>
</feature>
<dbReference type="EC" id="6.1.1.17" evidence="10"/>
<keyword evidence="5 10" id="KW-0436">Ligase</keyword>
<comment type="cofactor">
    <cofactor evidence="10">
        <name>Zn(2+)</name>
        <dbReference type="ChEBI" id="CHEBI:29105"/>
    </cofactor>
    <text evidence="10">Binds 1 zinc ion per subunit.</text>
</comment>
<dbReference type="PRINTS" id="PR00987">
    <property type="entry name" value="TRNASYNTHGLU"/>
</dbReference>
<dbReference type="AlphaFoldDB" id="A0A4R6XN49"/>
<dbReference type="HAMAP" id="MF_00022">
    <property type="entry name" value="Glu_tRNA_synth_type1"/>
    <property type="match status" value="1"/>
</dbReference>
<dbReference type="PROSITE" id="PS00178">
    <property type="entry name" value="AA_TRNA_LIGASE_I"/>
    <property type="match status" value="1"/>
</dbReference>
<dbReference type="EMBL" id="SNZB01000004">
    <property type="protein sequence ID" value="TDR19364.1"/>
    <property type="molecule type" value="Genomic_DNA"/>
</dbReference>
<dbReference type="InterPro" id="IPR045462">
    <property type="entry name" value="aa-tRNA-synth_I_cd-bd"/>
</dbReference>
<comment type="subunit">
    <text evidence="3 10">Monomer.</text>
</comment>
<dbReference type="FunFam" id="3.40.50.620:FF:000007">
    <property type="entry name" value="Glutamate--tRNA ligase"/>
    <property type="match status" value="1"/>
</dbReference>
<evidence type="ECO:0000256" key="9">
    <source>
        <dbReference type="ARBA" id="ARBA00023146"/>
    </source>
</evidence>
<dbReference type="Gene3D" id="3.40.50.620">
    <property type="entry name" value="HUPs"/>
    <property type="match status" value="1"/>
</dbReference>
<feature type="binding site" evidence="10">
    <location>
        <position position="125"/>
    </location>
    <ligand>
        <name>Zn(2+)</name>
        <dbReference type="ChEBI" id="CHEBI:29105"/>
    </ligand>
</feature>
<dbReference type="GO" id="GO:0000049">
    <property type="term" value="F:tRNA binding"/>
    <property type="evidence" value="ECO:0007669"/>
    <property type="project" value="InterPro"/>
</dbReference>
<sequence length="469" mass="52526">MKIITRFAPSPTGYLHVGGARTALFSYLYARHHGGQFELRIEDTDTERSTQESVDAIFEGMNWLGLEFDSEVKYQSKNLARYHEKIDQLLNNGQAYYCDCSKERIDKIREQQMKDGEKPRYDGKCRDLGLAKTAQTIIRFKTPQTGEVKFVDHVRGEITVANAELDDLVIARADGMPTYNFSVVIDDADMGITHVIRGDDHINNTPRQINIYQALGEPVPEFAHVPMILGDDGARLSKRHGAVSVMQYAEDGYLPEAVLNYLVRLGWSNGDQELFSKAEMIELFDLSGVNKAPSAFNTTKLNWINQQYMQKADHLQLVGLLQKRLMTMGLHLPAEINLSAVVDMFKDRAHTINELADLSLFLLQPLSGYDEKAEKKAFKESAIEPLQAVIAKCQAINDWAAADLHQLIADVVAELEVGFGKVGMPVRLALSGQAQGPSNDEIMQVLGQDETIHRLQQALEYLQQKLASA</sequence>
<dbReference type="SUPFAM" id="SSF52374">
    <property type="entry name" value="Nucleotidylyl transferase"/>
    <property type="match status" value="1"/>
</dbReference>
<evidence type="ECO:0000256" key="7">
    <source>
        <dbReference type="ARBA" id="ARBA00022840"/>
    </source>
</evidence>
<dbReference type="OrthoDB" id="9807503at2"/>
<dbReference type="CDD" id="cd00808">
    <property type="entry name" value="GluRS_core"/>
    <property type="match status" value="1"/>
</dbReference>
<dbReference type="SUPFAM" id="SSF48163">
    <property type="entry name" value="An anticodon-binding domain of class I aminoacyl-tRNA synthetases"/>
    <property type="match status" value="1"/>
</dbReference>
<keyword evidence="10" id="KW-0862">Zinc</keyword>
<dbReference type="InterPro" id="IPR020751">
    <property type="entry name" value="aa-tRNA-synth_I_codon-bd_sub2"/>
</dbReference>
<dbReference type="GO" id="GO:0004818">
    <property type="term" value="F:glutamate-tRNA ligase activity"/>
    <property type="evidence" value="ECO:0007669"/>
    <property type="project" value="UniProtKB-UniRule"/>
</dbReference>
<dbReference type="Proteomes" id="UP000295724">
    <property type="component" value="Unassembled WGS sequence"/>
</dbReference>
<comment type="similarity">
    <text evidence="2 10">Belongs to the class-I aminoacyl-tRNA synthetase family. Glutamate--tRNA ligase type 1 subfamily.</text>
</comment>